<dbReference type="HOGENOM" id="CLU_1360392_0_0_1"/>
<dbReference type="Gene3D" id="3.40.50.300">
    <property type="entry name" value="P-loop containing nucleotide triphosphate hydrolases"/>
    <property type="match status" value="1"/>
</dbReference>
<dbReference type="Pfam" id="PF13521">
    <property type="entry name" value="AAA_28"/>
    <property type="match status" value="1"/>
</dbReference>
<proteinExistence type="predicted"/>
<dbReference type="OMA" id="VCEPENA"/>
<dbReference type="SUPFAM" id="SSF52540">
    <property type="entry name" value="P-loop containing nucleoside triphosphate hydrolases"/>
    <property type="match status" value="1"/>
</dbReference>
<dbReference type="Proteomes" id="UP000019373">
    <property type="component" value="Unassembled WGS sequence"/>
</dbReference>
<evidence type="ECO:0000313" key="2">
    <source>
        <dbReference type="EMBL" id="ERF71080.1"/>
    </source>
</evidence>
<dbReference type="EMBL" id="KE721256">
    <property type="protein sequence ID" value="ERF71080.1"/>
    <property type="molecule type" value="Genomic_DNA"/>
</dbReference>
<protein>
    <recommendedName>
        <fullName evidence="1">NadR/Ttd14 AAA domain-containing protein</fullName>
    </recommendedName>
</protein>
<feature type="domain" description="NadR/Ttd14 AAA" evidence="1">
    <location>
        <begin position="14"/>
        <end position="163"/>
    </location>
</feature>
<dbReference type="RefSeq" id="XP_007803238.1">
    <property type="nucleotide sequence ID" value="XM_007805047.1"/>
</dbReference>
<evidence type="ECO:0000313" key="3">
    <source>
        <dbReference type="Proteomes" id="UP000019373"/>
    </source>
</evidence>
<sequence length="201" mass="22434">MAQAIQPQQRPKNIYIVGAQSSGKTTLISGLEKYFHDHSNTTWGASTVGTPFVLEEVARKVPLDCGCTGKTVSDSKSRALRLQRLILETQFESEDAIKGLWSMPDQSGLAGESETEQLMETKQCREMKHALQNSLIIVCEPVVPWLKGDGLRLMPKDRSARTELVLRLSQPPRLQIRDPSQRPDQLRHTSAFCCNKMEGNG</sequence>
<dbReference type="InterPro" id="IPR027417">
    <property type="entry name" value="P-loop_NTPase"/>
</dbReference>
<accession>U1HLC8</accession>
<evidence type="ECO:0000259" key="1">
    <source>
        <dbReference type="Pfam" id="PF13521"/>
    </source>
</evidence>
<reference evidence="3" key="1">
    <citation type="journal article" date="2014" name="BMC Genomics">
        <title>Genome characteristics reveal the impact of lichenization on lichen-forming fungus Endocarpon pusillum Hedwig (Verrucariales, Ascomycota).</title>
        <authorList>
            <person name="Wang Y.-Y."/>
            <person name="Liu B."/>
            <person name="Zhang X.-Y."/>
            <person name="Zhou Q.-M."/>
            <person name="Zhang T."/>
            <person name="Li H."/>
            <person name="Yu Y.-F."/>
            <person name="Zhang X.-L."/>
            <person name="Hao X.-Y."/>
            <person name="Wang M."/>
            <person name="Wang L."/>
            <person name="Wei J.-C."/>
        </authorList>
    </citation>
    <scope>NUCLEOTIDE SEQUENCE [LARGE SCALE GENOMIC DNA]</scope>
    <source>
        <strain evidence="3">Z07020 / HMAS-L-300199</strain>
    </source>
</reference>
<dbReference type="OrthoDB" id="6118920at2759"/>
<organism evidence="2 3">
    <name type="scientific">Endocarpon pusillum (strain Z07020 / HMAS-L-300199)</name>
    <name type="common">Lichen-forming fungus</name>
    <dbReference type="NCBI Taxonomy" id="1263415"/>
    <lineage>
        <taxon>Eukaryota</taxon>
        <taxon>Fungi</taxon>
        <taxon>Dikarya</taxon>
        <taxon>Ascomycota</taxon>
        <taxon>Pezizomycotina</taxon>
        <taxon>Eurotiomycetes</taxon>
        <taxon>Chaetothyriomycetidae</taxon>
        <taxon>Verrucariales</taxon>
        <taxon>Verrucariaceae</taxon>
        <taxon>Endocarpon</taxon>
    </lineage>
</organism>
<name>U1HLC8_ENDPU</name>
<dbReference type="InterPro" id="IPR038727">
    <property type="entry name" value="NadR/Ttd14_AAA_dom"/>
</dbReference>
<keyword evidence="3" id="KW-1185">Reference proteome</keyword>
<dbReference type="GeneID" id="19242632"/>
<gene>
    <name evidence="2" type="ORF">EPUS_07752</name>
</gene>
<dbReference type="AlphaFoldDB" id="U1HLC8"/>